<keyword evidence="3" id="KW-0732">Signal</keyword>
<feature type="chain" id="PRO_5046544852" evidence="3">
    <location>
        <begin position="24"/>
        <end position="233"/>
    </location>
</feature>
<evidence type="ECO:0000313" key="6">
    <source>
        <dbReference type="Proteomes" id="UP000769780"/>
    </source>
</evidence>
<dbReference type="CDD" id="cd20183">
    <property type="entry name" value="M34_PPEP"/>
    <property type="match status" value="1"/>
</dbReference>
<organism evidence="5 6">
    <name type="scientific">Mesobacillus maritimus</name>
    <dbReference type="NCBI Taxonomy" id="1643336"/>
    <lineage>
        <taxon>Bacteria</taxon>
        <taxon>Bacillati</taxon>
        <taxon>Bacillota</taxon>
        <taxon>Bacilli</taxon>
        <taxon>Bacillales</taxon>
        <taxon>Bacillaceae</taxon>
        <taxon>Mesobacillus</taxon>
    </lineage>
</organism>
<dbReference type="Pfam" id="PF07737">
    <property type="entry name" value="ATLF"/>
    <property type="match status" value="1"/>
</dbReference>
<keyword evidence="6" id="KW-1185">Reference proteome</keyword>
<evidence type="ECO:0000259" key="4">
    <source>
        <dbReference type="PROSITE" id="PS51995"/>
    </source>
</evidence>
<dbReference type="InterPro" id="IPR047568">
    <property type="entry name" value="ATLF-like_dom"/>
</dbReference>
<dbReference type="InterPro" id="IPR014781">
    <property type="entry name" value="Anthrax_toxin_lethal/edema_N/C"/>
</dbReference>
<dbReference type="EMBL" id="JACWFH010000008">
    <property type="protein sequence ID" value="MBY0096635.1"/>
    <property type="molecule type" value="Genomic_DNA"/>
</dbReference>
<feature type="signal peptide" evidence="3">
    <location>
        <begin position="1"/>
        <end position="23"/>
    </location>
</feature>
<evidence type="ECO:0000256" key="1">
    <source>
        <dbReference type="ARBA" id="ARBA00004613"/>
    </source>
</evidence>
<dbReference type="SUPFAM" id="SSF55486">
    <property type="entry name" value="Metalloproteases ('zincins'), catalytic domain"/>
    <property type="match status" value="1"/>
</dbReference>
<accession>A0ABS7K3D7</accession>
<evidence type="ECO:0000256" key="3">
    <source>
        <dbReference type="SAM" id="SignalP"/>
    </source>
</evidence>
<sequence>MRRLSQFFLIAVLTFLLPGSLHANVNGTPLKNYPKHSLLYENLNLNHLDLLGEIILLPEESFDYEEVAQIISRIDALPEKMLRKITEERIYLALFNGKLTDNPSARDLRGVIPRGYKSDKTWDEVPGVGGSKLVLAKIGSSEQGLGHSSVNLELHELAHSIDRHVYKLIREDPKFLEIWKRETKYLFPGRDYFLNYPEEYFAETFAMYYLGGEYKELLRKVAPETYWFMDRLE</sequence>
<feature type="domain" description="ATLF-like" evidence="4">
    <location>
        <begin position="48"/>
        <end position="233"/>
    </location>
</feature>
<evidence type="ECO:0000313" key="5">
    <source>
        <dbReference type="EMBL" id="MBY0096635.1"/>
    </source>
</evidence>
<proteinExistence type="predicted"/>
<dbReference type="PROSITE" id="PS51995">
    <property type="entry name" value="ATLF"/>
    <property type="match status" value="1"/>
</dbReference>
<evidence type="ECO:0000256" key="2">
    <source>
        <dbReference type="ARBA" id="ARBA00022525"/>
    </source>
</evidence>
<dbReference type="Proteomes" id="UP000769780">
    <property type="component" value="Unassembled WGS sequence"/>
</dbReference>
<dbReference type="InterPro" id="IPR024079">
    <property type="entry name" value="MetalloPept_cat_dom_sf"/>
</dbReference>
<protein>
    <submittedName>
        <fullName evidence="5">Toxin</fullName>
    </submittedName>
</protein>
<name>A0ABS7K3D7_9BACI</name>
<reference evidence="5 6" key="1">
    <citation type="submission" date="2020-07" db="EMBL/GenBank/DDBJ databases">
        <title>Fungal Genomes of the International Space Station.</title>
        <authorList>
            <person name="Seuylemezian A."/>
            <person name="Singh N.K."/>
            <person name="Wood J."/>
            <person name="Venkateswaran K."/>
        </authorList>
    </citation>
    <scope>NUCLEOTIDE SEQUENCE [LARGE SCALE GENOMIC DNA]</scope>
    <source>
        <strain evidence="5 6">PL-B2</strain>
    </source>
</reference>
<comment type="caution">
    <text evidence="5">The sequence shown here is derived from an EMBL/GenBank/DDBJ whole genome shotgun (WGS) entry which is preliminary data.</text>
</comment>
<dbReference type="Gene3D" id="3.40.390.10">
    <property type="entry name" value="Collagenase (Catalytic Domain)"/>
    <property type="match status" value="1"/>
</dbReference>
<keyword evidence="2" id="KW-0964">Secreted</keyword>
<gene>
    <name evidence="5" type="ORF">H0185_07425</name>
</gene>
<dbReference type="RefSeq" id="WP_221872656.1">
    <property type="nucleotide sequence ID" value="NZ_JACWFH010000008.1"/>
</dbReference>
<comment type="subcellular location">
    <subcellularLocation>
        <location evidence="1">Secreted</location>
    </subcellularLocation>
</comment>